<name>A0A5B7ET63_PORTR</name>
<gene>
    <name evidence="1" type="ORF">E2C01_029791</name>
</gene>
<dbReference type="AlphaFoldDB" id="A0A5B7ET63"/>
<protein>
    <submittedName>
        <fullName evidence="1">Uncharacterized protein</fullName>
    </submittedName>
</protein>
<accession>A0A5B7ET63</accession>
<organism evidence="1 2">
    <name type="scientific">Portunus trituberculatus</name>
    <name type="common">Swimming crab</name>
    <name type="synonym">Neptunus trituberculatus</name>
    <dbReference type="NCBI Taxonomy" id="210409"/>
    <lineage>
        <taxon>Eukaryota</taxon>
        <taxon>Metazoa</taxon>
        <taxon>Ecdysozoa</taxon>
        <taxon>Arthropoda</taxon>
        <taxon>Crustacea</taxon>
        <taxon>Multicrustacea</taxon>
        <taxon>Malacostraca</taxon>
        <taxon>Eumalacostraca</taxon>
        <taxon>Eucarida</taxon>
        <taxon>Decapoda</taxon>
        <taxon>Pleocyemata</taxon>
        <taxon>Brachyura</taxon>
        <taxon>Eubrachyura</taxon>
        <taxon>Portunoidea</taxon>
        <taxon>Portunidae</taxon>
        <taxon>Portuninae</taxon>
        <taxon>Portunus</taxon>
    </lineage>
</organism>
<evidence type="ECO:0000313" key="2">
    <source>
        <dbReference type="Proteomes" id="UP000324222"/>
    </source>
</evidence>
<dbReference type="EMBL" id="VSRR010003490">
    <property type="protein sequence ID" value="MPC36336.1"/>
    <property type="molecule type" value="Genomic_DNA"/>
</dbReference>
<reference evidence="1 2" key="1">
    <citation type="submission" date="2019-05" db="EMBL/GenBank/DDBJ databases">
        <title>Another draft genome of Portunus trituberculatus and its Hox gene families provides insights of decapod evolution.</title>
        <authorList>
            <person name="Jeong J.-H."/>
            <person name="Song I."/>
            <person name="Kim S."/>
            <person name="Choi T."/>
            <person name="Kim D."/>
            <person name="Ryu S."/>
            <person name="Kim W."/>
        </authorList>
    </citation>
    <scope>NUCLEOTIDE SEQUENCE [LARGE SCALE GENOMIC DNA]</scope>
    <source>
        <tissue evidence="1">Muscle</tissue>
    </source>
</reference>
<sequence>MLTQVRLPHPESISSTEDVLSESLCCGGKRRVISDREDDGGCIARMVERCQTDPKSLHSGRDVHRMA</sequence>
<keyword evidence="2" id="KW-1185">Reference proteome</keyword>
<dbReference type="Proteomes" id="UP000324222">
    <property type="component" value="Unassembled WGS sequence"/>
</dbReference>
<evidence type="ECO:0000313" key="1">
    <source>
        <dbReference type="EMBL" id="MPC36336.1"/>
    </source>
</evidence>
<proteinExistence type="predicted"/>
<comment type="caution">
    <text evidence="1">The sequence shown here is derived from an EMBL/GenBank/DDBJ whole genome shotgun (WGS) entry which is preliminary data.</text>
</comment>